<feature type="binding site" evidence="8">
    <location>
        <position position="87"/>
    </location>
    <ligand>
        <name>chlorophyll a</name>
        <dbReference type="ChEBI" id="CHEBI:58416"/>
        <label>1</label>
    </ligand>
</feature>
<feature type="chain" id="PRO_5030961236" description="Plastid light harvesting protein" evidence="9">
    <location>
        <begin position="19"/>
        <end position="229"/>
    </location>
</feature>
<evidence type="ECO:0000256" key="2">
    <source>
        <dbReference type="ARBA" id="ARBA00004229"/>
    </source>
</evidence>
<dbReference type="SUPFAM" id="SSF103511">
    <property type="entry name" value="Chlorophyll a-b binding protein"/>
    <property type="match status" value="1"/>
</dbReference>
<feature type="binding site" evidence="8">
    <location>
        <position position="192"/>
    </location>
    <ligand>
        <name>chlorophyll a</name>
        <dbReference type="ChEBI" id="CHEBI:58416"/>
        <label>1</label>
    </ligand>
</feature>
<evidence type="ECO:0000256" key="3">
    <source>
        <dbReference type="ARBA" id="ARBA00005933"/>
    </source>
</evidence>
<keyword evidence="7" id="KW-0437">Light-harvesting polypeptide</keyword>
<dbReference type="InterPro" id="IPR001344">
    <property type="entry name" value="Chloro_AB-bd_pln"/>
</dbReference>
<keyword evidence="5" id="KW-0602">Photosynthesis</keyword>
<evidence type="ECO:0000256" key="9">
    <source>
        <dbReference type="SAM" id="SignalP"/>
    </source>
</evidence>
<evidence type="ECO:0000256" key="4">
    <source>
        <dbReference type="ARBA" id="ARBA00022528"/>
    </source>
</evidence>
<keyword evidence="8" id="KW-0157">Chromophore</keyword>
<keyword evidence="8" id="KW-0148">Chlorophyll</keyword>
<gene>
    <name evidence="10" type="ORF">OSIN01602_LOCUS495</name>
</gene>
<comment type="subcellular location">
    <subcellularLocation>
        <location evidence="2">Plastid</location>
        <location evidence="2">Chloroplast</location>
    </subcellularLocation>
</comment>
<dbReference type="GO" id="GO:0009507">
    <property type="term" value="C:chloroplast"/>
    <property type="evidence" value="ECO:0007669"/>
    <property type="project" value="UniProtKB-SubCell"/>
</dbReference>
<name>A0A7S1YU61_TRICV</name>
<feature type="binding site" description="axial binding residue" evidence="8">
    <location>
        <position position="151"/>
    </location>
    <ligand>
        <name>chlorophyll b</name>
        <dbReference type="ChEBI" id="CHEBI:61721"/>
        <label>1</label>
    </ligand>
    <ligandPart>
        <name>Mg</name>
        <dbReference type="ChEBI" id="CHEBI:25107"/>
    </ligandPart>
</feature>
<comment type="function">
    <text evidence="1">The light-harvesting complex (LHC) functions as a light receptor, it captures and delivers excitation energy to photosystems with which it is closely associated. Energy is transferred from the carotenoid and chlorophyll C (or B) to chlorophyll A and the photosynthetic reaction centers where it is used to synthesize ATP and reducing power.</text>
</comment>
<evidence type="ECO:0008006" key="11">
    <source>
        <dbReference type="Google" id="ProtNLM"/>
    </source>
</evidence>
<organism evidence="10">
    <name type="scientific">Trieres chinensis</name>
    <name type="common">Marine centric diatom</name>
    <name type="synonym">Odontella sinensis</name>
    <dbReference type="NCBI Taxonomy" id="1514140"/>
    <lineage>
        <taxon>Eukaryota</taxon>
        <taxon>Sar</taxon>
        <taxon>Stramenopiles</taxon>
        <taxon>Ochrophyta</taxon>
        <taxon>Bacillariophyta</taxon>
        <taxon>Mediophyceae</taxon>
        <taxon>Biddulphiophycidae</taxon>
        <taxon>Eupodiscales</taxon>
        <taxon>Parodontellaceae</taxon>
        <taxon>Trieres</taxon>
    </lineage>
</organism>
<feature type="binding site" evidence="8">
    <location>
        <position position="209"/>
    </location>
    <ligand>
        <name>chlorophyll a</name>
        <dbReference type="ChEBI" id="CHEBI:58416"/>
        <label>1</label>
    </ligand>
</feature>
<evidence type="ECO:0000256" key="8">
    <source>
        <dbReference type="PIRSR" id="PIRSR601344-1"/>
    </source>
</evidence>
<feature type="binding site" evidence="8">
    <location>
        <position position="84"/>
    </location>
    <ligand>
        <name>chlorophyll a</name>
        <dbReference type="ChEBI" id="CHEBI:58416"/>
        <label>1</label>
    </ligand>
</feature>
<evidence type="ECO:0000313" key="10">
    <source>
        <dbReference type="EMBL" id="CAD9319537.1"/>
    </source>
</evidence>
<dbReference type="FunFam" id="1.10.3460.10:FF:000017">
    <property type="entry name" value="Fucoxanthin chl a/c light-harvesting protein"/>
    <property type="match status" value="1"/>
</dbReference>
<evidence type="ECO:0000256" key="1">
    <source>
        <dbReference type="ARBA" id="ARBA00004022"/>
    </source>
</evidence>
<evidence type="ECO:0000256" key="6">
    <source>
        <dbReference type="ARBA" id="ARBA00022640"/>
    </source>
</evidence>
<dbReference type="GO" id="GO:0016168">
    <property type="term" value="F:chlorophyll binding"/>
    <property type="evidence" value="ECO:0007669"/>
    <property type="project" value="UniProtKB-KW"/>
</dbReference>
<dbReference type="GO" id="GO:0030076">
    <property type="term" value="C:light-harvesting complex"/>
    <property type="evidence" value="ECO:0007669"/>
    <property type="project" value="UniProtKB-KW"/>
</dbReference>
<keyword evidence="6" id="KW-0934">Plastid</keyword>
<dbReference type="GO" id="GO:0016020">
    <property type="term" value="C:membrane"/>
    <property type="evidence" value="ECO:0007669"/>
    <property type="project" value="InterPro"/>
</dbReference>
<accession>A0A7S1YU61</accession>
<dbReference type="PANTHER" id="PTHR21649">
    <property type="entry name" value="CHLOROPHYLL A/B BINDING PROTEIN"/>
    <property type="match status" value="1"/>
</dbReference>
<reference evidence="10" key="1">
    <citation type="submission" date="2021-01" db="EMBL/GenBank/DDBJ databases">
        <authorList>
            <person name="Corre E."/>
            <person name="Pelletier E."/>
            <person name="Niang G."/>
            <person name="Scheremetjew M."/>
            <person name="Finn R."/>
            <person name="Kale V."/>
            <person name="Holt S."/>
            <person name="Cochrane G."/>
            <person name="Meng A."/>
            <person name="Brown T."/>
            <person name="Cohen L."/>
        </authorList>
    </citation>
    <scope>NUCLEOTIDE SEQUENCE</scope>
    <source>
        <strain evidence="10">Grunow 1884</strain>
    </source>
</reference>
<dbReference type="AlphaFoldDB" id="A0A7S1YU61"/>
<dbReference type="Gene3D" id="1.10.3460.10">
    <property type="entry name" value="Chlorophyll a/b binding protein domain"/>
    <property type="match status" value="1"/>
</dbReference>
<sequence>MKIATSLVVASTVGCASAFAPVSKSGRTSTGLNQAGNDNEMSKALPFVPRPKLLDGTLPGDVGFDPFGFAGEDKASLIYMREAEIKHARLAMLAAVGWPLAELWDKKIASFLGMQPALTATGESPSLLNGGLDKIEPEYWVMVVAIAALFENESKQTAEIKGKKYIPGDCGFDPLNLFPEDKAGQFEMQTKEIKHGRIAMMAILGYVVQEALYNQPVTAETPMFFQPIF</sequence>
<feature type="binding site" evidence="8">
    <location>
        <position position="191"/>
    </location>
    <ligand>
        <name>chlorophyll a</name>
        <dbReference type="ChEBI" id="CHEBI:58416"/>
        <label>1</label>
    </ligand>
</feature>
<dbReference type="PROSITE" id="PS51257">
    <property type="entry name" value="PROKAR_LIPOPROTEIN"/>
    <property type="match status" value="1"/>
</dbReference>
<dbReference type="GO" id="GO:0009765">
    <property type="term" value="P:photosynthesis, light harvesting"/>
    <property type="evidence" value="ECO:0007669"/>
    <property type="project" value="InterPro"/>
</dbReference>
<evidence type="ECO:0000256" key="7">
    <source>
        <dbReference type="ARBA" id="ARBA00023243"/>
    </source>
</evidence>
<proteinExistence type="inferred from homology"/>
<dbReference type="InterPro" id="IPR022796">
    <property type="entry name" value="Chloroa_b-bind"/>
</dbReference>
<keyword evidence="9" id="KW-0732">Signal</keyword>
<feature type="signal peptide" evidence="9">
    <location>
        <begin position="1"/>
        <end position="18"/>
    </location>
</feature>
<comment type="similarity">
    <text evidence="3">Belongs to the fucoxanthin chlorophyll protein family.</text>
</comment>
<dbReference type="Pfam" id="PF00504">
    <property type="entry name" value="Chloroa_b-bind"/>
    <property type="match status" value="1"/>
</dbReference>
<feature type="binding site" evidence="8">
    <location>
        <position position="197"/>
    </location>
    <ligand>
        <name>chlorophyll a</name>
        <dbReference type="ChEBI" id="CHEBI:58416"/>
        <label>1</label>
    </ligand>
</feature>
<keyword evidence="4" id="KW-0150">Chloroplast</keyword>
<evidence type="ECO:0000256" key="5">
    <source>
        <dbReference type="ARBA" id="ARBA00022531"/>
    </source>
</evidence>
<dbReference type="EMBL" id="HBGO01000904">
    <property type="protein sequence ID" value="CAD9319537.1"/>
    <property type="molecule type" value="Transcribed_RNA"/>
</dbReference>
<feature type="binding site" evidence="8">
    <location>
        <position position="89"/>
    </location>
    <ligand>
        <name>chlorophyll a</name>
        <dbReference type="ChEBI" id="CHEBI:58416"/>
        <label>1</label>
    </ligand>
</feature>
<protein>
    <recommendedName>
        <fullName evidence="11">Plastid light harvesting protein</fullName>
    </recommendedName>
</protein>